<reference evidence="3" key="1">
    <citation type="submission" date="2022-11" db="EMBL/GenBank/DDBJ databases">
        <authorList>
            <person name="Petersen C."/>
        </authorList>
    </citation>
    <scope>NUCLEOTIDE SEQUENCE</scope>
    <source>
        <strain evidence="3">IBT 19713</strain>
    </source>
</reference>
<dbReference type="Proteomes" id="UP001150941">
    <property type="component" value="Unassembled WGS sequence"/>
</dbReference>
<feature type="compositionally biased region" description="Polar residues" evidence="2">
    <location>
        <begin position="291"/>
        <end position="303"/>
    </location>
</feature>
<sequence length="415" mass="46132">MRRKKKLNNAVVFYIPHRAIPTASIPAASIARWLRASCESKSNIQSTEPVVKRPGPKSKPKSKGPLSFGAGATSMVEDEDEKTEVVIPKRRGLGPKAAEQSSRQRNITPSVSSEKFSARVGQDQDRPSYNSEYLQELKASTPSAPKPATVEEKAVDIAAKFGELTTMPSQSAIPSHIEIQEKKARRARLANNAQPEEQDFIAVNEYASDEEGWRLESRHEEAQEDTRLVRDDRDFAEGFEEYTEDSGLFLEAKAQREKARQEREAMRELIDDAEGASHEDSDLEEKAAYEATQTKAAMGNSRSGRTEYPRIPPHKSDLPSMDDIALKGRERVTAKRAAQMDLISQMDELRTGKEALSGAKAAAQAWIDEAKVKYEKLLQEIGIDLKNEKSNREGELENFGAPLTIEYPSASETSP</sequence>
<dbReference type="RefSeq" id="XP_058330482.1">
    <property type="nucleotide sequence ID" value="XM_058474742.1"/>
</dbReference>
<feature type="coiled-coil region" evidence="1">
    <location>
        <begin position="249"/>
        <end position="279"/>
    </location>
</feature>
<evidence type="ECO:0000313" key="4">
    <source>
        <dbReference type="Proteomes" id="UP001150941"/>
    </source>
</evidence>
<dbReference type="AlphaFoldDB" id="A0A9W9NZ23"/>
<dbReference type="GeneID" id="83202045"/>
<dbReference type="InterPro" id="IPR028211">
    <property type="entry name" value="Ntr2"/>
</dbReference>
<feature type="compositionally biased region" description="Polar residues" evidence="2">
    <location>
        <begin position="99"/>
        <end position="115"/>
    </location>
</feature>
<evidence type="ECO:0000313" key="3">
    <source>
        <dbReference type="EMBL" id="KAJ5232489.1"/>
    </source>
</evidence>
<evidence type="ECO:0000256" key="2">
    <source>
        <dbReference type="SAM" id="MobiDB-lite"/>
    </source>
</evidence>
<comment type="caution">
    <text evidence="3">The sequence shown here is derived from an EMBL/GenBank/DDBJ whole genome shotgun (WGS) entry which is preliminary data.</text>
</comment>
<evidence type="ECO:0000256" key="1">
    <source>
        <dbReference type="SAM" id="Coils"/>
    </source>
</evidence>
<keyword evidence="1" id="KW-0175">Coiled coil</keyword>
<organism evidence="3 4">
    <name type="scientific">Penicillium chermesinum</name>
    <dbReference type="NCBI Taxonomy" id="63820"/>
    <lineage>
        <taxon>Eukaryota</taxon>
        <taxon>Fungi</taxon>
        <taxon>Dikarya</taxon>
        <taxon>Ascomycota</taxon>
        <taxon>Pezizomycotina</taxon>
        <taxon>Eurotiomycetes</taxon>
        <taxon>Eurotiomycetidae</taxon>
        <taxon>Eurotiales</taxon>
        <taxon>Aspergillaceae</taxon>
        <taxon>Penicillium</taxon>
    </lineage>
</organism>
<protein>
    <submittedName>
        <fullName evidence="3">Uncharacterized protein</fullName>
    </submittedName>
</protein>
<proteinExistence type="predicted"/>
<feature type="region of interest" description="Disordered" evidence="2">
    <location>
        <begin position="288"/>
        <end position="322"/>
    </location>
</feature>
<keyword evidence="4" id="KW-1185">Reference proteome</keyword>
<dbReference type="EMBL" id="JAPQKS010000004">
    <property type="protein sequence ID" value="KAJ5232489.1"/>
    <property type="molecule type" value="Genomic_DNA"/>
</dbReference>
<feature type="region of interest" description="Disordered" evidence="2">
    <location>
        <begin position="41"/>
        <end position="129"/>
    </location>
</feature>
<reference evidence="3" key="2">
    <citation type="journal article" date="2023" name="IMA Fungus">
        <title>Comparative genomic study of the Penicillium genus elucidates a diverse pangenome and 15 lateral gene transfer events.</title>
        <authorList>
            <person name="Petersen C."/>
            <person name="Sorensen T."/>
            <person name="Nielsen M.R."/>
            <person name="Sondergaard T.E."/>
            <person name="Sorensen J.L."/>
            <person name="Fitzpatrick D.A."/>
            <person name="Frisvad J.C."/>
            <person name="Nielsen K.L."/>
        </authorList>
    </citation>
    <scope>NUCLEOTIDE SEQUENCE</scope>
    <source>
        <strain evidence="3">IBT 19713</strain>
    </source>
</reference>
<accession>A0A9W9NZ23</accession>
<feature type="region of interest" description="Disordered" evidence="2">
    <location>
        <begin position="388"/>
        <end position="415"/>
    </location>
</feature>
<dbReference type="Pfam" id="PF15458">
    <property type="entry name" value="NTR2"/>
    <property type="match status" value="1"/>
</dbReference>
<dbReference type="GO" id="GO:0071008">
    <property type="term" value="C:U2-type post-mRNA release spliceosomal complex"/>
    <property type="evidence" value="ECO:0007669"/>
    <property type="project" value="InterPro"/>
</dbReference>
<dbReference type="GO" id="GO:0000390">
    <property type="term" value="P:spliceosomal complex disassembly"/>
    <property type="evidence" value="ECO:0007669"/>
    <property type="project" value="InterPro"/>
</dbReference>
<dbReference type="OrthoDB" id="429427at2759"/>
<name>A0A9W9NZ23_9EURO</name>
<gene>
    <name evidence="3" type="ORF">N7468_005445</name>
</gene>